<keyword evidence="1" id="KW-0156">Chromatin regulator</keyword>
<keyword evidence="1" id="KW-0804">Transcription</keyword>
<evidence type="ECO:0000313" key="4">
    <source>
        <dbReference type="Proteomes" id="UP001461498"/>
    </source>
</evidence>
<dbReference type="Pfam" id="PF17856">
    <property type="entry name" value="TIP49_C"/>
    <property type="match status" value="1"/>
</dbReference>
<dbReference type="EC" id="3.6.4.12" evidence="1"/>
<keyword evidence="1" id="KW-0539">Nucleus</keyword>
<organism evidence="3 4">
    <name type="scientific">Rhynocoris fuscipes</name>
    <dbReference type="NCBI Taxonomy" id="488301"/>
    <lineage>
        <taxon>Eukaryota</taxon>
        <taxon>Metazoa</taxon>
        <taxon>Ecdysozoa</taxon>
        <taxon>Arthropoda</taxon>
        <taxon>Hexapoda</taxon>
        <taxon>Insecta</taxon>
        <taxon>Pterygota</taxon>
        <taxon>Neoptera</taxon>
        <taxon>Paraneoptera</taxon>
        <taxon>Hemiptera</taxon>
        <taxon>Heteroptera</taxon>
        <taxon>Panheteroptera</taxon>
        <taxon>Cimicomorpha</taxon>
        <taxon>Reduviidae</taxon>
        <taxon>Harpactorinae</taxon>
        <taxon>Harpactorini</taxon>
        <taxon>Rhynocoris</taxon>
    </lineage>
</organism>
<dbReference type="InterPro" id="IPR041048">
    <property type="entry name" value="RuvB-like_C"/>
</dbReference>
<dbReference type="GO" id="GO:0006281">
    <property type="term" value="P:DNA repair"/>
    <property type="evidence" value="ECO:0007669"/>
    <property type="project" value="UniProtKB-KW"/>
</dbReference>
<comment type="similarity">
    <text evidence="1">Belongs to the RuvB family.</text>
</comment>
<evidence type="ECO:0000256" key="1">
    <source>
        <dbReference type="RuleBase" id="RU363048"/>
    </source>
</evidence>
<dbReference type="GO" id="GO:0016787">
    <property type="term" value="F:hydrolase activity"/>
    <property type="evidence" value="ECO:0007669"/>
    <property type="project" value="UniProtKB-KW"/>
</dbReference>
<comment type="catalytic activity">
    <reaction evidence="1">
        <text>ATP + H2O = ADP + phosphate + H(+)</text>
        <dbReference type="Rhea" id="RHEA:13065"/>
        <dbReference type="ChEBI" id="CHEBI:15377"/>
        <dbReference type="ChEBI" id="CHEBI:15378"/>
        <dbReference type="ChEBI" id="CHEBI:30616"/>
        <dbReference type="ChEBI" id="CHEBI:43474"/>
        <dbReference type="ChEBI" id="CHEBI:456216"/>
        <dbReference type="EC" id="3.6.4.12"/>
    </reaction>
</comment>
<accession>A0AAW1CZU4</accession>
<name>A0AAW1CZU4_9HEMI</name>
<dbReference type="Proteomes" id="UP001461498">
    <property type="component" value="Unassembled WGS sequence"/>
</dbReference>
<sequence>MSDDGLTVLTRIAQDTSLRYAIQLITLAGLVARRRKSIVVGLEDVKKVYSLFLDEARSERILSEFQDQFLYDRPMEKGSGEPMET</sequence>
<reference evidence="3 4" key="1">
    <citation type="submission" date="2022-12" db="EMBL/GenBank/DDBJ databases">
        <title>Chromosome-level genome assembly of true bugs.</title>
        <authorList>
            <person name="Ma L."/>
            <person name="Li H."/>
        </authorList>
    </citation>
    <scope>NUCLEOTIDE SEQUENCE [LARGE SCALE GENOMIC DNA]</scope>
    <source>
        <strain evidence="3">Lab_2022b</strain>
    </source>
</reference>
<dbReference type="GO" id="GO:0005524">
    <property type="term" value="F:ATP binding"/>
    <property type="evidence" value="ECO:0007669"/>
    <property type="project" value="UniProtKB-KW"/>
</dbReference>
<evidence type="ECO:0000259" key="2">
    <source>
        <dbReference type="Pfam" id="PF17856"/>
    </source>
</evidence>
<protein>
    <recommendedName>
        <fullName evidence="1">RuvB-like helicase</fullName>
        <ecNumber evidence="1">3.6.4.12</ecNumber>
    </recommendedName>
</protein>
<keyword evidence="1" id="KW-0805">Transcription regulation</keyword>
<gene>
    <name evidence="3" type="ORF">O3M35_010597</name>
</gene>
<comment type="caution">
    <text evidence="3">The sequence shown here is derived from an EMBL/GenBank/DDBJ whole genome shotgun (WGS) entry which is preliminary data.</text>
</comment>
<proteinExistence type="inferred from homology"/>
<keyword evidence="1" id="KW-0378">Hydrolase</keyword>
<evidence type="ECO:0000313" key="3">
    <source>
        <dbReference type="EMBL" id="KAK9504214.1"/>
    </source>
</evidence>
<keyword evidence="1" id="KW-0227">DNA damage</keyword>
<keyword evidence="1" id="KW-0234">DNA repair</keyword>
<dbReference type="GO" id="GO:0005634">
    <property type="term" value="C:nucleus"/>
    <property type="evidence" value="ECO:0007669"/>
    <property type="project" value="UniProtKB-SubCell"/>
</dbReference>
<dbReference type="InterPro" id="IPR027238">
    <property type="entry name" value="RuvB-like"/>
</dbReference>
<comment type="subcellular location">
    <subcellularLocation>
        <location evidence="1">Nucleus</location>
    </subcellularLocation>
</comment>
<keyword evidence="1" id="KW-0067">ATP-binding</keyword>
<keyword evidence="1" id="KW-0347">Helicase</keyword>
<dbReference type="GO" id="GO:0003678">
    <property type="term" value="F:DNA helicase activity"/>
    <property type="evidence" value="ECO:0007669"/>
    <property type="project" value="UniProtKB-EC"/>
</dbReference>
<comment type="function">
    <text evidence="1">Proposed core component of the chromatin remodeling Ino80 complex which is involved in transcriptional regulation, DNA replication and probably DNA repair.</text>
</comment>
<feature type="domain" description="RuvB-like AAA-lid" evidence="2">
    <location>
        <begin position="1"/>
        <end position="54"/>
    </location>
</feature>
<dbReference type="PANTHER" id="PTHR11093">
    <property type="entry name" value="RUVB-RELATED REPTIN AND PONTIN"/>
    <property type="match status" value="1"/>
</dbReference>
<dbReference type="Gene3D" id="1.10.8.60">
    <property type="match status" value="1"/>
</dbReference>
<dbReference type="EMBL" id="JAPXFL010000007">
    <property type="protein sequence ID" value="KAK9504214.1"/>
    <property type="molecule type" value="Genomic_DNA"/>
</dbReference>
<dbReference type="AlphaFoldDB" id="A0AAW1CZU4"/>
<dbReference type="GO" id="GO:0006325">
    <property type="term" value="P:chromatin organization"/>
    <property type="evidence" value="ECO:0007669"/>
    <property type="project" value="UniProtKB-KW"/>
</dbReference>
<keyword evidence="1" id="KW-0547">Nucleotide-binding</keyword>
<keyword evidence="4" id="KW-1185">Reference proteome</keyword>